<dbReference type="GO" id="GO:0000139">
    <property type="term" value="C:Golgi membrane"/>
    <property type="evidence" value="ECO:0007669"/>
    <property type="project" value="TreeGrafter"/>
</dbReference>
<dbReference type="GO" id="GO:0005537">
    <property type="term" value="F:D-mannose binding"/>
    <property type="evidence" value="ECO:0007669"/>
    <property type="project" value="TreeGrafter"/>
</dbReference>
<feature type="domain" description="L-type lectin-like" evidence="8">
    <location>
        <begin position="82"/>
        <end position="220"/>
    </location>
</feature>
<dbReference type="Pfam" id="PF03388">
    <property type="entry name" value="Lectin_leg-like"/>
    <property type="match status" value="1"/>
</dbReference>
<dbReference type="GO" id="GO:0006888">
    <property type="term" value="P:endoplasmic reticulum to Golgi vesicle-mediated transport"/>
    <property type="evidence" value="ECO:0007669"/>
    <property type="project" value="TreeGrafter"/>
</dbReference>
<dbReference type="AlphaFoldDB" id="A0A0R0M138"/>
<evidence type="ECO:0000256" key="1">
    <source>
        <dbReference type="ARBA" id="ARBA00004479"/>
    </source>
</evidence>
<reference evidence="9 10" key="1">
    <citation type="submission" date="2015-07" db="EMBL/GenBank/DDBJ databases">
        <title>The genome of Pseudoloma neurophilia, a relevant intracellular parasite of the zebrafish.</title>
        <authorList>
            <person name="Ndikumana S."/>
            <person name="Pelin A."/>
            <person name="Sanders J."/>
            <person name="Corradi N."/>
        </authorList>
    </citation>
    <scope>NUCLEOTIDE SEQUENCE [LARGE SCALE GENOMIC DNA]</scope>
    <source>
        <strain evidence="9 10">MK1</strain>
    </source>
</reference>
<evidence type="ECO:0000313" key="9">
    <source>
        <dbReference type="EMBL" id="KRH95196.1"/>
    </source>
</evidence>
<dbReference type="EMBL" id="LGUB01000003">
    <property type="protein sequence ID" value="KRH95196.1"/>
    <property type="molecule type" value="Genomic_DNA"/>
</dbReference>
<dbReference type="InterPro" id="IPR051136">
    <property type="entry name" value="Intracellular_Lectin-GPT"/>
</dbReference>
<protein>
    <recommendedName>
        <fullName evidence="8">L-type lectin-like domain-containing protein</fullName>
    </recommendedName>
</protein>
<keyword evidence="2 6" id="KW-0812">Transmembrane</keyword>
<gene>
    <name evidence="9" type="ORF">M153_2100014464</name>
</gene>
<dbReference type="InterPro" id="IPR005052">
    <property type="entry name" value="Lectin_leg"/>
</dbReference>
<sequence>MYNDFLIRCLMTVLLFFSYANGKDQQKIFRISEGTSMFMPAVEENGQSHRYDFIGDCVITSISNGPTGVKLGYNGTPSYAGVITKQPIDNKPFRIDIRFIISKGTKGDGLAFWLTSSNEFKKGNLYGREPVDGLLLAIDLKGNTPFIGINYKNTERISSFHKTEQLKGNIFDNQLSLRILYENESIVVSIGRNNNFTDVFQIDDYTLPEQSYFAISTKHTTGFSPTTLFAIRQSNIEYPSFKPSLEKERPSKRGWVWAIFIIGLVVLVVTVGKKQFDNFKKNN</sequence>
<proteinExistence type="predicted"/>
<comment type="subcellular location">
    <subcellularLocation>
        <location evidence="1">Membrane</location>
        <topology evidence="1">Single-pass type I membrane protein</topology>
    </subcellularLocation>
</comment>
<name>A0A0R0M138_9MICR</name>
<feature type="transmembrane region" description="Helical" evidence="6">
    <location>
        <begin position="254"/>
        <end position="272"/>
    </location>
</feature>
<keyword evidence="10" id="KW-1185">Reference proteome</keyword>
<dbReference type="VEuPathDB" id="MicrosporidiaDB:M153_2100014464"/>
<dbReference type="Proteomes" id="UP000051530">
    <property type="component" value="Unassembled WGS sequence"/>
</dbReference>
<dbReference type="GO" id="GO:0005789">
    <property type="term" value="C:endoplasmic reticulum membrane"/>
    <property type="evidence" value="ECO:0007669"/>
    <property type="project" value="TreeGrafter"/>
</dbReference>
<evidence type="ECO:0000259" key="8">
    <source>
        <dbReference type="Pfam" id="PF03388"/>
    </source>
</evidence>
<keyword evidence="3 7" id="KW-0732">Signal</keyword>
<dbReference type="GO" id="GO:0005793">
    <property type="term" value="C:endoplasmic reticulum-Golgi intermediate compartment"/>
    <property type="evidence" value="ECO:0007669"/>
    <property type="project" value="TreeGrafter"/>
</dbReference>
<dbReference type="PANTHER" id="PTHR12223">
    <property type="entry name" value="VESICULAR MANNOSE-BINDING LECTIN"/>
    <property type="match status" value="1"/>
</dbReference>
<accession>A0A0R0M138</accession>
<evidence type="ECO:0000256" key="3">
    <source>
        <dbReference type="ARBA" id="ARBA00022729"/>
    </source>
</evidence>
<evidence type="ECO:0000256" key="5">
    <source>
        <dbReference type="ARBA" id="ARBA00023136"/>
    </source>
</evidence>
<evidence type="ECO:0000256" key="7">
    <source>
        <dbReference type="SAM" id="SignalP"/>
    </source>
</evidence>
<comment type="caution">
    <text evidence="9">The sequence shown here is derived from an EMBL/GenBank/DDBJ whole genome shotgun (WGS) entry which is preliminary data.</text>
</comment>
<evidence type="ECO:0000256" key="6">
    <source>
        <dbReference type="SAM" id="Phobius"/>
    </source>
</evidence>
<dbReference type="SUPFAM" id="SSF49899">
    <property type="entry name" value="Concanavalin A-like lectins/glucanases"/>
    <property type="match status" value="1"/>
</dbReference>
<dbReference type="PANTHER" id="PTHR12223:SF28">
    <property type="entry name" value="LECTIN, MANNOSE BINDING 1 LIKE"/>
    <property type="match status" value="1"/>
</dbReference>
<organism evidence="9 10">
    <name type="scientific">Pseudoloma neurophilia</name>
    <dbReference type="NCBI Taxonomy" id="146866"/>
    <lineage>
        <taxon>Eukaryota</taxon>
        <taxon>Fungi</taxon>
        <taxon>Fungi incertae sedis</taxon>
        <taxon>Microsporidia</taxon>
        <taxon>Pseudoloma</taxon>
    </lineage>
</organism>
<keyword evidence="5 6" id="KW-0472">Membrane</keyword>
<dbReference type="OrthoDB" id="2194191at2759"/>
<dbReference type="InterPro" id="IPR013320">
    <property type="entry name" value="ConA-like_dom_sf"/>
</dbReference>
<evidence type="ECO:0000256" key="4">
    <source>
        <dbReference type="ARBA" id="ARBA00022989"/>
    </source>
</evidence>
<evidence type="ECO:0000313" key="10">
    <source>
        <dbReference type="Proteomes" id="UP000051530"/>
    </source>
</evidence>
<dbReference type="GO" id="GO:0030134">
    <property type="term" value="C:COPII-coated ER to Golgi transport vesicle"/>
    <property type="evidence" value="ECO:0007669"/>
    <property type="project" value="TreeGrafter"/>
</dbReference>
<evidence type="ECO:0000256" key="2">
    <source>
        <dbReference type="ARBA" id="ARBA00022692"/>
    </source>
</evidence>
<feature type="signal peptide" evidence="7">
    <location>
        <begin position="1"/>
        <end position="22"/>
    </location>
</feature>
<dbReference type="Gene3D" id="2.60.120.200">
    <property type="match status" value="1"/>
</dbReference>
<keyword evidence="4 6" id="KW-1133">Transmembrane helix</keyword>
<feature type="chain" id="PRO_5006399067" description="L-type lectin-like domain-containing protein" evidence="7">
    <location>
        <begin position="23"/>
        <end position="283"/>
    </location>
</feature>